<dbReference type="EMBL" id="VSSQ01049326">
    <property type="protein sequence ID" value="MPN03408.1"/>
    <property type="molecule type" value="Genomic_DNA"/>
</dbReference>
<name>A0A645EN10_9ZZZZ</name>
<accession>A0A645EN10</accession>
<dbReference type="AlphaFoldDB" id="A0A645EN10"/>
<proteinExistence type="predicted"/>
<protein>
    <submittedName>
        <fullName evidence="1">Uncharacterized protein</fullName>
    </submittedName>
</protein>
<gene>
    <name evidence="1" type="ORF">SDC9_150638</name>
</gene>
<evidence type="ECO:0000313" key="1">
    <source>
        <dbReference type="EMBL" id="MPN03408.1"/>
    </source>
</evidence>
<organism evidence="1">
    <name type="scientific">bioreactor metagenome</name>
    <dbReference type="NCBI Taxonomy" id="1076179"/>
    <lineage>
        <taxon>unclassified sequences</taxon>
        <taxon>metagenomes</taxon>
        <taxon>ecological metagenomes</taxon>
    </lineage>
</organism>
<comment type="caution">
    <text evidence="1">The sequence shown here is derived from an EMBL/GenBank/DDBJ whole genome shotgun (WGS) entry which is preliminary data.</text>
</comment>
<reference evidence="1" key="1">
    <citation type="submission" date="2019-08" db="EMBL/GenBank/DDBJ databases">
        <authorList>
            <person name="Kucharzyk K."/>
            <person name="Murdoch R.W."/>
            <person name="Higgins S."/>
            <person name="Loffler F."/>
        </authorList>
    </citation>
    <scope>NUCLEOTIDE SEQUENCE</scope>
</reference>
<sequence length="93" mass="10432">MSSKVFIDKSKNNDIYGIYQSIVDMAISGNNTLVGASFCVEKDYFSKSYDFLINPYGSREDKSISIDKTKSLIRHLATSHRDSSFGVMHSPIL</sequence>